<gene>
    <name evidence="2" type="ORF">MOE73_09295</name>
</gene>
<evidence type="ECO:0000313" key="2">
    <source>
        <dbReference type="EMBL" id="MCY9280252.1"/>
    </source>
</evidence>
<keyword evidence="1" id="KW-1133">Transmembrane helix</keyword>
<accession>A0AA90IXH3</accession>
<evidence type="ECO:0000313" key="3">
    <source>
        <dbReference type="Proteomes" id="UP001066455"/>
    </source>
</evidence>
<reference evidence="2" key="1">
    <citation type="submission" date="2022-02" db="EMBL/GenBank/DDBJ databases">
        <title>Crop Bioprotection Bacillus Genome Sequencing.</title>
        <authorList>
            <person name="Dunlap C."/>
        </authorList>
    </citation>
    <scope>NUCLEOTIDE SEQUENCE</scope>
    <source>
        <strain evidence="2">T20C14</strain>
    </source>
</reference>
<name>A0AA90IXH3_9BACI</name>
<dbReference type="AlphaFoldDB" id="A0AA90IXH3"/>
<proteinExistence type="predicted"/>
<dbReference type="RefSeq" id="WP_268305259.1">
    <property type="nucleotide sequence ID" value="NZ_JALAJD010000002.1"/>
</dbReference>
<dbReference type="Proteomes" id="UP001066455">
    <property type="component" value="Unassembled WGS sequence"/>
</dbReference>
<dbReference type="EMBL" id="JALAXI010000010">
    <property type="protein sequence ID" value="MCY9280252.1"/>
    <property type="molecule type" value="Genomic_DNA"/>
</dbReference>
<protein>
    <submittedName>
        <fullName evidence="2">Uncharacterized protein</fullName>
    </submittedName>
</protein>
<comment type="caution">
    <text evidence="2">The sequence shown here is derived from an EMBL/GenBank/DDBJ whole genome shotgun (WGS) entry which is preliminary data.</text>
</comment>
<organism evidence="2 3">
    <name type="scientific">Bacillus haynesii</name>
    <dbReference type="NCBI Taxonomy" id="1925021"/>
    <lineage>
        <taxon>Bacteria</taxon>
        <taxon>Bacillati</taxon>
        <taxon>Bacillota</taxon>
        <taxon>Bacilli</taxon>
        <taxon>Bacillales</taxon>
        <taxon>Bacillaceae</taxon>
        <taxon>Bacillus</taxon>
    </lineage>
</organism>
<feature type="transmembrane region" description="Helical" evidence="1">
    <location>
        <begin position="41"/>
        <end position="60"/>
    </location>
</feature>
<keyword evidence="1" id="KW-0472">Membrane</keyword>
<keyword evidence="1" id="KW-0812">Transmembrane</keyword>
<evidence type="ECO:0000256" key="1">
    <source>
        <dbReference type="SAM" id="Phobius"/>
    </source>
</evidence>
<sequence length="79" mass="9211">MFSIKKSCYFWIRSNAVLLLIVALLMTNLSCWNKYENGISLFLFELFSECFLILLSLVYGTKTKSNLPAREKGYLRSQM</sequence>